<proteinExistence type="predicted"/>
<dbReference type="RefSeq" id="XP_070647392.1">
    <property type="nucleotide sequence ID" value="XM_070791291.1"/>
</dbReference>
<feature type="region of interest" description="Disordered" evidence="1">
    <location>
        <begin position="1"/>
        <end position="21"/>
    </location>
</feature>
<accession>A0ABM4SHX0</accession>
<organism evidence="2 4">
    <name type="scientific">Bos indicus</name>
    <name type="common">Zebu</name>
    <dbReference type="NCBI Taxonomy" id="9915"/>
    <lineage>
        <taxon>Eukaryota</taxon>
        <taxon>Metazoa</taxon>
        <taxon>Chordata</taxon>
        <taxon>Craniata</taxon>
        <taxon>Vertebrata</taxon>
        <taxon>Euteleostomi</taxon>
        <taxon>Mammalia</taxon>
        <taxon>Eutheria</taxon>
        <taxon>Laurasiatheria</taxon>
        <taxon>Artiodactyla</taxon>
        <taxon>Ruminantia</taxon>
        <taxon>Pecora</taxon>
        <taxon>Bovidae</taxon>
        <taxon>Bovinae</taxon>
        <taxon>Bos</taxon>
    </lineage>
</organism>
<gene>
    <name evidence="3 4" type="primary">LOC139183616</name>
</gene>
<protein>
    <submittedName>
        <fullName evidence="3 4">Uncharacterized protein isoform X1</fullName>
    </submittedName>
</protein>
<dbReference type="Proteomes" id="UP001652663">
    <property type="component" value="Chromosome 6"/>
</dbReference>
<evidence type="ECO:0000313" key="2">
    <source>
        <dbReference type="Proteomes" id="UP001652663"/>
    </source>
</evidence>
<evidence type="ECO:0000313" key="4">
    <source>
        <dbReference type="RefSeq" id="XP_070647393.1"/>
    </source>
</evidence>
<keyword evidence="2" id="KW-1185">Reference proteome</keyword>
<evidence type="ECO:0000256" key="1">
    <source>
        <dbReference type="SAM" id="MobiDB-lite"/>
    </source>
</evidence>
<evidence type="ECO:0000313" key="3">
    <source>
        <dbReference type="RefSeq" id="XP_070647392.1"/>
    </source>
</evidence>
<dbReference type="RefSeq" id="XP_070647393.1">
    <property type="nucleotide sequence ID" value="XM_070791292.1"/>
</dbReference>
<sequence>MQWCQRSSTGGGRRGQGRGQARVRRARLGSAGARAALRLGPRLRAAPLLAPLWLLAPTPGSHMTPAPLALRASQGWRDPVQVHTEPAGSPEKLLSVCWNTLCRLNLPSVTCTCSSQDSAQRHLYFLATQQLPEYSLEGLMLKLKLQYFGHLMQRTDSLEKTLMLGKIKDRRRRGRQRMR</sequence>
<name>A0ABM4SHX0_BOSIN</name>
<reference evidence="3 4" key="1">
    <citation type="submission" date="2025-05" db="UniProtKB">
        <authorList>
            <consortium name="RefSeq"/>
        </authorList>
    </citation>
    <scope>IDENTIFICATION</scope>
    <source>
        <tissue evidence="3 4">Blood</tissue>
    </source>
</reference>
<feature type="compositionally biased region" description="Gly residues" evidence="1">
    <location>
        <begin position="9"/>
        <end position="18"/>
    </location>
</feature>
<dbReference type="GeneID" id="139183616"/>